<dbReference type="Proteomes" id="UP000018004">
    <property type="component" value="Unassembled WGS sequence"/>
</dbReference>
<keyword evidence="1" id="KW-1133">Transmembrane helix</keyword>
<dbReference type="eggNOG" id="COG2010">
    <property type="taxonomic scope" value="Bacteria"/>
</dbReference>
<dbReference type="EMBL" id="AVGG01000002">
    <property type="protein sequence ID" value="ESU29222.1"/>
    <property type="molecule type" value="Genomic_DNA"/>
</dbReference>
<reference evidence="2 3" key="1">
    <citation type="submission" date="2013-08" db="EMBL/GenBank/DDBJ databases">
        <title>Flavobacterium limnosediminis JC2902 genome sequencing.</title>
        <authorList>
            <person name="Lee K."/>
            <person name="Yi H."/>
            <person name="Park S."/>
            <person name="Chun J."/>
        </authorList>
    </citation>
    <scope>NUCLEOTIDE SEQUENCE [LARGE SCALE GENOMIC DNA]</scope>
    <source>
        <strain evidence="2 3">JC2902</strain>
    </source>
</reference>
<sequence>MALLGLLMRYKIGFEFPYFDQKNLQLSHSNFAFTGWISHTLLVLMVYTLQNRLEGFNASGYKKAIILNLICSYGMLVFFIVQGYGLISTVFSLLSIVTSYYFAVLFFRDLKKVDDTWLFKNWFKAALFFNVISSLGSFALAYMMATKNIHQKEYLVSIYYFLHFQYNGWFFFACMGLFFDFFELKKSEDVFFSTSFRLFFISCIPAYFLSVLWLEIPDWLYLMTVAAAIIQVYAWFRFLYGLLKKKSDEIMKLSPSLRYVLLFVGFALSVKLLLQLGSTVPFVSKLAFGFRPVVIAYLHLVLLAVISLFLLFRIHVFSFFSRFGKATFGLLLFSVGVLLNEIILAVQGIASFSYTLIPYVNESLFGVALVLVTGSGFLLYDSFKKS</sequence>
<feature type="transmembrane region" description="Helical" evidence="1">
    <location>
        <begin position="328"/>
        <end position="357"/>
    </location>
</feature>
<keyword evidence="1" id="KW-0812">Transmembrane</keyword>
<feature type="transmembrane region" description="Helical" evidence="1">
    <location>
        <begin position="31"/>
        <end position="49"/>
    </location>
</feature>
<feature type="transmembrane region" description="Helical" evidence="1">
    <location>
        <begin position="127"/>
        <end position="145"/>
    </location>
</feature>
<dbReference type="STRING" id="1341181.FLJC2902T_06160"/>
<feature type="transmembrane region" description="Helical" evidence="1">
    <location>
        <begin position="157"/>
        <end position="182"/>
    </location>
</feature>
<name>V6SSS9_9FLAO</name>
<keyword evidence="1" id="KW-0472">Membrane</keyword>
<gene>
    <name evidence="2" type="ORF">FLJC2902T_06160</name>
</gene>
<organism evidence="2 3">
    <name type="scientific">Flavobacterium limnosediminis JC2902</name>
    <dbReference type="NCBI Taxonomy" id="1341181"/>
    <lineage>
        <taxon>Bacteria</taxon>
        <taxon>Pseudomonadati</taxon>
        <taxon>Bacteroidota</taxon>
        <taxon>Flavobacteriia</taxon>
        <taxon>Flavobacteriales</taxon>
        <taxon>Flavobacteriaceae</taxon>
        <taxon>Flavobacterium</taxon>
    </lineage>
</organism>
<accession>V6SSS9</accession>
<feature type="transmembrane region" description="Helical" evidence="1">
    <location>
        <begin position="294"/>
        <end position="316"/>
    </location>
</feature>
<feature type="transmembrane region" description="Helical" evidence="1">
    <location>
        <begin position="61"/>
        <end position="81"/>
    </location>
</feature>
<feature type="transmembrane region" description="Helical" evidence="1">
    <location>
        <begin position="87"/>
        <end position="107"/>
    </location>
</feature>
<feature type="transmembrane region" description="Helical" evidence="1">
    <location>
        <begin position="194"/>
        <end position="213"/>
    </location>
</feature>
<feature type="transmembrane region" description="Helical" evidence="1">
    <location>
        <begin position="363"/>
        <end position="380"/>
    </location>
</feature>
<proteinExistence type="predicted"/>
<feature type="transmembrane region" description="Helical" evidence="1">
    <location>
        <begin position="257"/>
        <end position="274"/>
    </location>
</feature>
<feature type="transmembrane region" description="Helical" evidence="1">
    <location>
        <begin position="219"/>
        <end position="236"/>
    </location>
</feature>
<dbReference type="AlphaFoldDB" id="V6SSS9"/>
<dbReference type="PATRIC" id="fig|1341181.4.peg.612"/>
<evidence type="ECO:0000256" key="1">
    <source>
        <dbReference type="SAM" id="Phobius"/>
    </source>
</evidence>
<keyword evidence="3" id="KW-1185">Reference proteome</keyword>
<evidence type="ECO:0000313" key="2">
    <source>
        <dbReference type="EMBL" id="ESU29222.1"/>
    </source>
</evidence>
<protein>
    <submittedName>
        <fullName evidence="2">Uncharacterized protein</fullName>
    </submittedName>
</protein>
<comment type="caution">
    <text evidence="2">The sequence shown here is derived from an EMBL/GenBank/DDBJ whole genome shotgun (WGS) entry which is preliminary data.</text>
</comment>
<evidence type="ECO:0000313" key="3">
    <source>
        <dbReference type="Proteomes" id="UP000018004"/>
    </source>
</evidence>